<organism evidence="4 5">
    <name type="scientific">Amygdalobacter indicium</name>
    <dbReference type="NCBI Taxonomy" id="3029272"/>
    <lineage>
        <taxon>Bacteria</taxon>
        <taxon>Bacillati</taxon>
        <taxon>Bacillota</taxon>
        <taxon>Clostridia</taxon>
        <taxon>Eubacteriales</taxon>
        <taxon>Oscillospiraceae</taxon>
        <taxon>Amygdalobacter</taxon>
    </lineage>
</organism>
<dbReference type="InterPro" id="IPR008928">
    <property type="entry name" value="6-hairpin_glycosidase_sf"/>
</dbReference>
<evidence type="ECO:0000259" key="2">
    <source>
        <dbReference type="Pfam" id="PF21307"/>
    </source>
</evidence>
<evidence type="ECO:0000259" key="1">
    <source>
        <dbReference type="Pfam" id="PF14498"/>
    </source>
</evidence>
<dbReference type="GO" id="GO:0016787">
    <property type="term" value="F:hydrolase activity"/>
    <property type="evidence" value="ECO:0007669"/>
    <property type="project" value="UniProtKB-KW"/>
</dbReference>
<name>A0ABY8CA30_9FIRM</name>
<dbReference type="InterPro" id="IPR016518">
    <property type="entry name" value="Alpha-L-fucosidase"/>
</dbReference>
<dbReference type="Gene3D" id="1.50.10.10">
    <property type="match status" value="1"/>
</dbReference>
<gene>
    <name evidence="4" type="ORF">PYS61_00580</name>
</gene>
<dbReference type="InterPro" id="IPR012341">
    <property type="entry name" value="6hp_glycosidase-like_sf"/>
</dbReference>
<dbReference type="InterPro" id="IPR027414">
    <property type="entry name" value="GH95_N_dom"/>
</dbReference>
<accession>A0ABY8CA30</accession>
<dbReference type="RefSeq" id="WP_315571807.1">
    <property type="nucleotide sequence ID" value="NZ_CP118868.1"/>
</dbReference>
<dbReference type="EMBL" id="CP118868">
    <property type="protein sequence ID" value="WEG35690.1"/>
    <property type="molecule type" value="Genomic_DNA"/>
</dbReference>
<feature type="domain" description="Glycosyl hydrolase family 95 catalytic" evidence="3">
    <location>
        <begin position="273"/>
        <end position="675"/>
    </location>
</feature>
<dbReference type="Pfam" id="PF22124">
    <property type="entry name" value="Glyco_hydro_95_cat"/>
    <property type="match status" value="1"/>
</dbReference>
<proteinExistence type="predicted"/>
<dbReference type="Proteomes" id="UP001220478">
    <property type="component" value="Chromosome"/>
</dbReference>
<sequence>MENAIKFQQEASNWNEALPMGNGTLGAMVFGGVREERIQLNEDSLWSGSYKNRVNPDAAGNYLKVRELLQQGEIGKAEKLAARTMYATSPHMSHYQTLGDIWLKFFDQEGEELSTREAELTDYIRKLDLNESIGCVSYDLDKINYKREFYASYPNSVLVYRLSAEKNTINVEISATRKENISGLGASYCDGTEIIENNKIRLHGRQSGDKGLQFELLIKVDSEGGRQYHQGSHIIVDSAETVVLYITARTSYRSKNPLEWCKNVLTNLSLQNYALIKENHIRDYKNLYNRCSLELFDDNNYDNLSTPERLKNMRNGLVDKGLLNIYYNYARYLLISCSRENSLPANLQGIWNKDFAPSWGSKYTININTEMNYWLVEKSNLSSLHLPLLEHIRKMYPHGCEVAKQMYGLDGFCCHHNTDIWGDCAPQDNCISSTIWPMGGAWLALHILEHYFYTKDKDFLKSYYDILESTISFFIQYMFKDENGNYITGPSLSPENKYICEGRVASLCLGATMDREIIAELFQEYLEASRDGGYESSLIKTVESYLALLPEIKIGKHGQIQEWMKDYEEYEPGHRHMSQLFALYPAQTIRFDRDENLIKACYRTIQRRLKNGSGHTGWSKAWIINFYAHLKDAENAWKNLLELLCGATLDNLLDNHPPFQIDGNFGGANGLLEMIIQDYNDSVYLLPALPKNVSGTLSGYVLRQGAEISFKWEKGQAENINIIAKRECSFDLYINEVKQTIQLIKGEQINL</sequence>
<keyword evidence="4" id="KW-0378">Hydrolase</keyword>
<dbReference type="PANTHER" id="PTHR31084">
    <property type="entry name" value="ALPHA-L-FUCOSIDASE 2"/>
    <property type="match status" value="1"/>
</dbReference>
<evidence type="ECO:0000313" key="5">
    <source>
        <dbReference type="Proteomes" id="UP001220478"/>
    </source>
</evidence>
<feature type="domain" description="Alpha fucosidase A-like C-terminal" evidence="2">
    <location>
        <begin position="680"/>
        <end position="738"/>
    </location>
</feature>
<dbReference type="PIRSF" id="PIRSF007663">
    <property type="entry name" value="UCP007663"/>
    <property type="match status" value="1"/>
</dbReference>
<dbReference type="Pfam" id="PF14498">
    <property type="entry name" value="Glyco_hyd_65N_2"/>
    <property type="match status" value="1"/>
</dbReference>
<dbReference type="InterPro" id="IPR054363">
    <property type="entry name" value="GH95_cat"/>
</dbReference>
<dbReference type="PANTHER" id="PTHR31084:SF0">
    <property type="entry name" value="ALPHA-L-FUCOSIDASE 2"/>
    <property type="match status" value="1"/>
</dbReference>
<keyword evidence="5" id="KW-1185">Reference proteome</keyword>
<evidence type="ECO:0000313" key="4">
    <source>
        <dbReference type="EMBL" id="WEG35690.1"/>
    </source>
</evidence>
<dbReference type="Pfam" id="PF21307">
    <property type="entry name" value="Glyco_hydro_95_C"/>
    <property type="match status" value="1"/>
</dbReference>
<feature type="domain" description="Glycosyl hydrolase family 95 N-terminal" evidence="1">
    <location>
        <begin position="6"/>
        <end position="254"/>
    </location>
</feature>
<dbReference type="SUPFAM" id="SSF48208">
    <property type="entry name" value="Six-hairpin glycosidases"/>
    <property type="match status" value="1"/>
</dbReference>
<evidence type="ECO:0000259" key="3">
    <source>
        <dbReference type="Pfam" id="PF22124"/>
    </source>
</evidence>
<reference evidence="4 5" key="1">
    <citation type="submission" date="2023-02" db="EMBL/GenBank/DDBJ databases">
        <title>Novel Oscillospiraceae bacterial genomes.</title>
        <authorList>
            <person name="Srinivasan S."/>
            <person name="Austin M.N."/>
            <person name="Fiedler T.L."/>
            <person name="Strenk S.M."/>
            <person name="Agnew K.J."/>
            <person name="Nagana Gowda G.A."/>
            <person name="Raftery D."/>
            <person name="Beamer M.A."/>
            <person name="Achilles S.L."/>
            <person name="Wiesenfeld H.C."/>
            <person name="Fredricks D.N."/>
            <person name="Hillier S.L."/>
        </authorList>
    </citation>
    <scope>NUCLEOTIDE SEQUENCE [LARGE SCALE GENOMIC DNA]</scope>
    <source>
        <strain evidence="4 5">CHIC02 1186E3-8</strain>
    </source>
</reference>
<protein>
    <submittedName>
        <fullName evidence="4">Glycoside hydrolase family 95 protein</fullName>
    </submittedName>
</protein>
<dbReference type="InterPro" id="IPR049053">
    <property type="entry name" value="AFCA-like_C"/>
</dbReference>